<reference evidence="1 2" key="1">
    <citation type="submission" date="2019-07" db="EMBL/GenBank/DDBJ databases">
        <title>Whole genome shotgun sequence of Adhaeribacter aerolatus NBRC 106133.</title>
        <authorList>
            <person name="Hosoyama A."/>
            <person name="Uohara A."/>
            <person name="Ohji S."/>
            <person name="Ichikawa N."/>
        </authorList>
    </citation>
    <scope>NUCLEOTIDE SEQUENCE [LARGE SCALE GENOMIC DNA]</scope>
    <source>
        <strain evidence="1 2">NBRC 106133</strain>
    </source>
</reference>
<evidence type="ECO:0000313" key="2">
    <source>
        <dbReference type="Proteomes" id="UP000321532"/>
    </source>
</evidence>
<comment type="caution">
    <text evidence="1">The sequence shown here is derived from an EMBL/GenBank/DDBJ whole genome shotgun (WGS) entry which is preliminary data.</text>
</comment>
<accession>A0A512B0Q3</accession>
<dbReference type="OrthoDB" id="1441996at2"/>
<sequence>MLQLQGITCKIKAFEFFIKQLVTWYKEQNNQEGLDKNDLSRLKVLKLHFFVCASTANEREDGLLGVFDNFWAMPYGHVESDIYKNLENLNYCEITNQRLNIIKEHSEEYFTNLDPIIKREILNSFQIIKSKNKDLINYMAIDLVELSHSWYSWRAMYKLARSFHKYSLKIPNEMIKSENKQFSLQSA</sequence>
<proteinExistence type="predicted"/>
<gene>
    <name evidence="1" type="ORF">AAE02nite_32070</name>
</gene>
<dbReference type="AlphaFoldDB" id="A0A512B0Q3"/>
<dbReference type="EMBL" id="BJYS01000024">
    <property type="protein sequence ID" value="GEO05543.1"/>
    <property type="molecule type" value="Genomic_DNA"/>
</dbReference>
<organism evidence="1 2">
    <name type="scientific">Adhaeribacter aerolatus</name>
    <dbReference type="NCBI Taxonomy" id="670289"/>
    <lineage>
        <taxon>Bacteria</taxon>
        <taxon>Pseudomonadati</taxon>
        <taxon>Bacteroidota</taxon>
        <taxon>Cytophagia</taxon>
        <taxon>Cytophagales</taxon>
        <taxon>Hymenobacteraceae</taxon>
        <taxon>Adhaeribacter</taxon>
    </lineage>
</organism>
<dbReference type="Proteomes" id="UP000321532">
    <property type="component" value="Unassembled WGS sequence"/>
</dbReference>
<protein>
    <recommendedName>
        <fullName evidence="3">Antitoxin SocA-like Panacea domain-containing protein</fullName>
    </recommendedName>
</protein>
<dbReference type="RefSeq" id="WP_146899756.1">
    <property type="nucleotide sequence ID" value="NZ_BJYS01000024.1"/>
</dbReference>
<evidence type="ECO:0008006" key="3">
    <source>
        <dbReference type="Google" id="ProtNLM"/>
    </source>
</evidence>
<evidence type="ECO:0000313" key="1">
    <source>
        <dbReference type="EMBL" id="GEO05543.1"/>
    </source>
</evidence>
<keyword evidence="2" id="KW-1185">Reference proteome</keyword>
<name>A0A512B0Q3_9BACT</name>